<reference evidence="2 3" key="1">
    <citation type="journal article" date="2015" name="Nature">
        <title>rRNA introns, odd ribosomes, and small enigmatic genomes across a large radiation of phyla.</title>
        <authorList>
            <person name="Brown C.T."/>
            <person name="Hug L.A."/>
            <person name="Thomas B.C."/>
            <person name="Sharon I."/>
            <person name="Castelle C.J."/>
            <person name="Singh A."/>
            <person name="Wilkins M.J."/>
            <person name="Williams K.H."/>
            <person name="Banfield J.F."/>
        </authorList>
    </citation>
    <scope>NUCLEOTIDE SEQUENCE [LARGE SCALE GENOMIC DNA]</scope>
</reference>
<proteinExistence type="predicted"/>
<keyword evidence="1" id="KW-0812">Transmembrane</keyword>
<protein>
    <submittedName>
        <fullName evidence="2">Uncharacterized protein</fullName>
    </submittedName>
</protein>
<dbReference type="Proteomes" id="UP000033986">
    <property type="component" value="Unassembled WGS sequence"/>
</dbReference>
<evidence type="ECO:0000313" key="3">
    <source>
        <dbReference type="Proteomes" id="UP000033986"/>
    </source>
</evidence>
<feature type="transmembrane region" description="Helical" evidence="1">
    <location>
        <begin position="142"/>
        <end position="160"/>
    </location>
</feature>
<feature type="transmembrane region" description="Helical" evidence="1">
    <location>
        <begin position="89"/>
        <end position="106"/>
    </location>
</feature>
<sequence length="191" mass="22079">MASFGFFSLAVLATAFVFQIATYKTYKSNWTDRTYKIFFWLSIVSVVLFYLYLVYSRYLGWSTGDGASKFLVPPYTGISYVFGYELSRFLMYYLFALVPAFALLFSAKHFNRKFGEKFFENQEPYLGALSVFFLGHPDWGYAWIYYIGVLLVAAVVLSLVKGHLSKQSERLSLRFLWLPVAILVILINIIL</sequence>
<feature type="transmembrane region" description="Helical" evidence="1">
    <location>
        <begin position="37"/>
        <end position="55"/>
    </location>
</feature>
<feature type="transmembrane region" description="Helical" evidence="1">
    <location>
        <begin position="6"/>
        <end position="25"/>
    </location>
</feature>
<accession>A0A0G1C1P9</accession>
<dbReference type="EMBL" id="LCDB01000032">
    <property type="protein sequence ID" value="KKS43568.1"/>
    <property type="molecule type" value="Genomic_DNA"/>
</dbReference>
<gene>
    <name evidence="2" type="ORF">UV07_C0032G0002</name>
</gene>
<evidence type="ECO:0000313" key="2">
    <source>
        <dbReference type="EMBL" id="KKS43568.1"/>
    </source>
</evidence>
<keyword evidence="1" id="KW-1133">Transmembrane helix</keyword>
<organism evidence="2 3">
    <name type="scientific">Candidatus Azambacteria bacterium GW2011_GWB1_42_17</name>
    <dbReference type="NCBI Taxonomy" id="1618615"/>
    <lineage>
        <taxon>Bacteria</taxon>
        <taxon>Candidatus Azamiibacteriota</taxon>
    </lineage>
</organism>
<evidence type="ECO:0000256" key="1">
    <source>
        <dbReference type="SAM" id="Phobius"/>
    </source>
</evidence>
<name>A0A0G1C1P9_9BACT</name>
<dbReference type="AlphaFoldDB" id="A0A0G1C1P9"/>
<comment type="caution">
    <text evidence="2">The sequence shown here is derived from an EMBL/GenBank/DDBJ whole genome shotgun (WGS) entry which is preliminary data.</text>
</comment>
<keyword evidence="1" id="KW-0472">Membrane</keyword>
<feature type="transmembrane region" description="Helical" evidence="1">
    <location>
        <begin position="172"/>
        <end position="190"/>
    </location>
</feature>